<dbReference type="GO" id="GO:0046872">
    <property type="term" value="F:metal ion binding"/>
    <property type="evidence" value="ECO:0007669"/>
    <property type="project" value="UniProtKB-KW"/>
</dbReference>
<dbReference type="InterPro" id="IPR036820">
    <property type="entry name" value="Archease_dom_sf"/>
</dbReference>
<dbReference type="InterPro" id="IPR002804">
    <property type="entry name" value="Archease"/>
</dbReference>
<protein>
    <recommendedName>
        <fullName evidence="5">Archease domain-containing protein</fullName>
    </recommendedName>
</protein>
<evidence type="ECO:0000313" key="7">
    <source>
        <dbReference type="Proteomes" id="UP000185984"/>
    </source>
</evidence>
<keyword evidence="2" id="KW-0819">tRNA processing</keyword>
<dbReference type="SUPFAM" id="SSF69819">
    <property type="entry name" value="MTH1598-like"/>
    <property type="match status" value="1"/>
</dbReference>
<evidence type="ECO:0000256" key="4">
    <source>
        <dbReference type="ARBA" id="ARBA00022837"/>
    </source>
</evidence>
<name>A0A1U7HBB8_9CHRO</name>
<proteinExistence type="inferred from homology"/>
<evidence type="ECO:0000256" key="3">
    <source>
        <dbReference type="ARBA" id="ARBA00022723"/>
    </source>
</evidence>
<reference evidence="6 7" key="1">
    <citation type="submission" date="2016-11" db="EMBL/GenBank/DDBJ databases">
        <title>Draft Genome Sequences of Nine Cyanobacterial Strains from Diverse Habitats.</title>
        <authorList>
            <person name="Zhu T."/>
            <person name="Hou S."/>
            <person name="Lu X."/>
            <person name="Hess W.R."/>
        </authorList>
    </citation>
    <scope>NUCLEOTIDE SEQUENCE [LARGE SCALE GENOMIC DNA]</scope>
    <source>
        <strain evidence="6 7">5.2 s.c.1</strain>
    </source>
</reference>
<dbReference type="InterPro" id="IPR023572">
    <property type="entry name" value="Archease_dom"/>
</dbReference>
<dbReference type="EMBL" id="MRCC01000033">
    <property type="protein sequence ID" value="OKH20869.1"/>
    <property type="molecule type" value="Genomic_DNA"/>
</dbReference>
<dbReference type="Proteomes" id="UP000185984">
    <property type="component" value="Unassembled WGS sequence"/>
</dbReference>
<dbReference type="PANTHER" id="PTHR12682:SF11">
    <property type="entry name" value="PROTEIN ARCHEASE"/>
    <property type="match status" value="1"/>
</dbReference>
<dbReference type="PANTHER" id="PTHR12682">
    <property type="entry name" value="ARCHEASE"/>
    <property type="match status" value="1"/>
</dbReference>
<dbReference type="GO" id="GO:0008033">
    <property type="term" value="P:tRNA processing"/>
    <property type="evidence" value="ECO:0007669"/>
    <property type="project" value="UniProtKB-KW"/>
</dbReference>
<evidence type="ECO:0000313" key="6">
    <source>
        <dbReference type="EMBL" id="OKH20869.1"/>
    </source>
</evidence>
<evidence type="ECO:0000259" key="5">
    <source>
        <dbReference type="Pfam" id="PF01951"/>
    </source>
</evidence>
<evidence type="ECO:0000256" key="1">
    <source>
        <dbReference type="ARBA" id="ARBA00007963"/>
    </source>
</evidence>
<dbReference type="RefSeq" id="WP_073551694.1">
    <property type="nucleotide sequence ID" value="NZ_CAWMVK010000027.1"/>
</dbReference>
<keyword evidence="7" id="KW-1185">Reference proteome</keyword>
<comment type="similarity">
    <text evidence="1">Belongs to the archease family.</text>
</comment>
<keyword evidence="4" id="KW-0106">Calcium</keyword>
<dbReference type="OrthoDB" id="513063at2"/>
<comment type="caution">
    <text evidence="6">The sequence shown here is derived from an EMBL/GenBank/DDBJ whole genome shotgun (WGS) entry which is preliminary data.</text>
</comment>
<dbReference type="STRING" id="247279.NIES1031_22655"/>
<dbReference type="Gene3D" id="3.55.10.10">
    <property type="entry name" value="Archease domain"/>
    <property type="match status" value="1"/>
</dbReference>
<keyword evidence="3" id="KW-0479">Metal-binding</keyword>
<gene>
    <name evidence="6" type="ORF">NIES1031_22655</name>
</gene>
<dbReference type="AlphaFoldDB" id="A0A1U7HBB8"/>
<evidence type="ECO:0000256" key="2">
    <source>
        <dbReference type="ARBA" id="ARBA00022694"/>
    </source>
</evidence>
<feature type="domain" description="Archease" evidence="5">
    <location>
        <begin position="3"/>
        <end position="143"/>
    </location>
</feature>
<accession>A0A1U7HBB8</accession>
<dbReference type="Pfam" id="PF01951">
    <property type="entry name" value="Archease"/>
    <property type="match status" value="1"/>
</dbReference>
<organism evidence="6 7">
    <name type="scientific">Chroogloeocystis siderophila 5.2 s.c.1</name>
    <dbReference type="NCBI Taxonomy" id="247279"/>
    <lineage>
        <taxon>Bacteria</taxon>
        <taxon>Bacillati</taxon>
        <taxon>Cyanobacteriota</taxon>
        <taxon>Cyanophyceae</taxon>
        <taxon>Oscillatoriophycideae</taxon>
        <taxon>Chroococcales</taxon>
        <taxon>Chroococcaceae</taxon>
        <taxon>Chroogloeocystis</taxon>
    </lineage>
</organism>
<sequence>MPYEYLEDIAIADIAFHAWGETLEELFIAAGDATINTMVDNIDAIALQETRTFQLENDALDMLLFNFLQDFIYYKDSELLLLRPQQVKLEEKSGLYHLQAITQGEKLAPSKHHQRVDVKAVTLHRFQLEKTIDGWQAMVILDI</sequence>